<keyword evidence="1" id="KW-0472">Membrane</keyword>
<keyword evidence="1" id="KW-1133">Transmembrane helix</keyword>
<feature type="transmembrane region" description="Helical" evidence="1">
    <location>
        <begin position="32"/>
        <end position="52"/>
    </location>
</feature>
<gene>
    <name evidence="2" type="ORF">H9647_10420</name>
</gene>
<dbReference type="RefSeq" id="WP_191799704.1">
    <property type="nucleotide sequence ID" value="NZ_JACSQL010000003.1"/>
</dbReference>
<dbReference type="EMBL" id="JACSQL010000003">
    <property type="protein sequence ID" value="MBD7968480.1"/>
    <property type="molecule type" value="Genomic_DNA"/>
</dbReference>
<keyword evidence="3" id="KW-1185">Reference proteome</keyword>
<proteinExistence type="predicted"/>
<organism evidence="2 3">
    <name type="scientific">Paenibacillus gallinarum</name>
    <dbReference type="NCBI Taxonomy" id="2762232"/>
    <lineage>
        <taxon>Bacteria</taxon>
        <taxon>Bacillati</taxon>
        <taxon>Bacillota</taxon>
        <taxon>Bacilli</taxon>
        <taxon>Bacillales</taxon>
        <taxon>Paenibacillaceae</taxon>
        <taxon>Paenibacillus</taxon>
    </lineage>
</organism>
<evidence type="ECO:0000256" key="1">
    <source>
        <dbReference type="SAM" id="Phobius"/>
    </source>
</evidence>
<name>A0ABR8SYA4_9BACL</name>
<dbReference type="InterPro" id="IPR054224">
    <property type="entry name" value="DUF6944"/>
</dbReference>
<comment type="caution">
    <text evidence="2">The sequence shown here is derived from an EMBL/GenBank/DDBJ whole genome shotgun (WGS) entry which is preliminary data.</text>
</comment>
<reference evidence="2 3" key="1">
    <citation type="submission" date="2020-08" db="EMBL/GenBank/DDBJ databases">
        <title>A Genomic Blueprint of the Chicken Gut Microbiome.</title>
        <authorList>
            <person name="Gilroy R."/>
            <person name="Ravi A."/>
            <person name="Getino M."/>
            <person name="Pursley I."/>
            <person name="Horton D.L."/>
            <person name="Alikhan N.-F."/>
            <person name="Baker D."/>
            <person name="Gharbi K."/>
            <person name="Hall N."/>
            <person name="Watson M."/>
            <person name="Adriaenssens E.M."/>
            <person name="Foster-Nyarko E."/>
            <person name="Jarju S."/>
            <person name="Secka A."/>
            <person name="Antonio M."/>
            <person name="Oren A."/>
            <person name="Chaudhuri R."/>
            <person name="La Ragione R.M."/>
            <person name="Hildebrand F."/>
            <person name="Pallen M.J."/>
        </authorList>
    </citation>
    <scope>NUCLEOTIDE SEQUENCE [LARGE SCALE GENOMIC DNA]</scope>
    <source>
        <strain evidence="2 3">Sa2BVA9</strain>
    </source>
</reference>
<accession>A0ABR8SYA4</accession>
<evidence type="ECO:0000313" key="2">
    <source>
        <dbReference type="EMBL" id="MBD7968480.1"/>
    </source>
</evidence>
<protein>
    <submittedName>
        <fullName evidence="2">Uncharacterized protein</fullName>
    </submittedName>
</protein>
<evidence type="ECO:0000313" key="3">
    <source>
        <dbReference type="Proteomes" id="UP000608071"/>
    </source>
</evidence>
<dbReference type="Pfam" id="PF22116">
    <property type="entry name" value="DUF6944"/>
    <property type="match status" value="1"/>
</dbReference>
<sequence length="168" mass="17921">MAQGIENIGLWIAALGTTLIASVSNEGETSRLYVIGTCSAAIGAILSALAATRTVKIRKIVREKLEKRGTFLRAIGFALVAEAKGMSSSIRIAASFRAIGNATALLGLELPSGNRKREKLIEEGNLLAVLGGSYEIVESEKPTTRVERIRYYGNILETVGDALSLNIE</sequence>
<keyword evidence="1" id="KW-0812">Transmembrane</keyword>
<dbReference type="Proteomes" id="UP000608071">
    <property type="component" value="Unassembled WGS sequence"/>
</dbReference>